<evidence type="ECO:0000256" key="1">
    <source>
        <dbReference type="SAM" id="MobiDB-lite"/>
    </source>
</evidence>
<reference evidence="2" key="1">
    <citation type="journal article" date="2021" name="Nat. Commun.">
        <title>Genetic determinants of endophytism in the Arabidopsis root mycobiome.</title>
        <authorList>
            <person name="Mesny F."/>
            <person name="Miyauchi S."/>
            <person name="Thiergart T."/>
            <person name="Pickel B."/>
            <person name="Atanasova L."/>
            <person name="Karlsson M."/>
            <person name="Huettel B."/>
            <person name="Barry K.W."/>
            <person name="Haridas S."/>
            <person name="Chen C."/>
            <person name="Bauer D."/>
            <person name="Andreopoulos W."/>
            <person name="Pangilinan J."/>
            <person name="LaButti K."/>
            <person name="Riley R."/>
            <person name="Lipzen A."/>
            <person name="Clum A."/>
            <person name="Drula E."/>
            <person name="Henrissat B."/>
            <person name="Kohler A."/>
            <person name="Grigoriev I.V."/>
            <person name="Martin F.M."/>
            <person name="Hacquard S."/>
        </authorList>
    </citation>
    <scope>NUCLEOTIDE SEQUENCE</scope>
    <source>
        <strain evidence="2">MPI-CAGE-CH-0235</strain>
    </source>
</reference>
<keyword evidence="3" id="KW-1185">Reference proteome</keyword>
<gene>
    <name evidence="2" type="ORF">B0I35DRAFT_432674</name>
</gene>
<organism evidence="2 3">
    <name type="scientific">Stachybotrys elegans</name>
    <dbReference type="NCBI Taxonomy" id="80388"/>
    <lineage>
        <taxon>Eukaryota</taxon>
        <taxon>Fungi</taxon>
        <taxon>Dikarya</taxon>
        <taxon>Ascomycota</taxon>
        <taxon>Pezizomycotina</taxon>
        <taxon>Sordariomycetes</taxon>
        <taxon>Hypocreomycetidae</taxon>
        <taxon>Hypocreales</taxon>
        <taxon>Stachybotryaceae</taxon>
        <taxon>Stachybotrys</taxon>
    </lineage>
</organism>
<dbReference type="AlphaFoldDB" id="A0A8K0WRE0"/>
<accession>A0A8K0WRE0</accession>
<dbReference type="Proteomes" id="UP000813444">
    <property type="component" value="Unassembled WGS sequence"/>
</dbReference>
<protein>
    <recommendedName>
        <fullName evidence="4">N-acetyltransferase domain-containing protein</fullName>
    </recommendedName>
</protein>
<dbReference type="EMBL" id="JAGPNK010000007">
    <property type="protein sequence ID" value="KAH7318671.1"/>
    <property type="molecule type" value="Genomic_DNA"/>
</dbReference>
<name>A0A8K0WRE0_9HYPO</name>
<evidence type="ECO:0000313" key="2">
    <source>
        <dbReference type="EMBL" id="KAH7318671.1"/>
    </source>
</evidence>
<evidence type="ECO:0008006" key="4">
    <source>
        <dbReference type="Google" id="ProtNLM"/>
    </source>
</evidence>
<proteinExistence type="predicted"/>
<sequence>MGFPVAPPLGTLRLATLGDVPRIATVATAGFYYSPVFAWERRFHRQYPTDTFQSYSKMFADIIVDPRYVALVVEDSYDPTEGDKSTATIAPDRVIPPLQQGDSVVVGAATWKLDPGSRRIGQFVPSTSPDDDHALPPLPPFDGGKGRDKSLHHADMLDAECDAAETRYFEGNQLVDMVVVHPAYWRRGHGTTLVRWGKSLADLDGMDQGVVAADMGEKLYMPLGYQKLDEVRVEDNAGPGPHDVSVGILKYYGSLPVSRGEL</sequence>
<dbReference type="InterPro" id="IPR016181">
    <property type="entry name" value="Acyl_CoA_acyltransferase"/>
</dbReference>
<dbReference type="CDD" id="cd04301">
    <property type="entry name" value="NAT_SF"/>
    <property type="match status" value="1"/>
</dbReference>
<dbReference type="SUPFAM" id="SSF55729">
    <property type="entry name" value="Acyl-CoA N-acyltransferases (Nat)"/>
    <property type="match status" value="1"/>
</dbReference>
<evidence type="ECO:0000313" key="3">
    <source>
        <dbReference type="Proteomes" id="UP000813444"/>
    </source>
</evidence>
<comment type="caution">
    <text evidence="2">The sequence shown here is derived from an EMBL/GenBank/DDBJ whole genome shotgun (WGS) entry which is preliminary data.</text>
</comment>
<dbReference type="Gene3D" id="3.40.630.30">
    <property type="match status" value="1"/>
</dbReference>
<feature type="region of interest" description="Disordered" evidence="1">
    <location>
        <begin position="124"/>
        <end position="150"/>
    </location>
</feature>
<dbReference type="OrthoDB" id="4738875at2759"/>